<dbReference type="Proteomes" id="UP000295252">
    <property type="component" value="Chromosome III"/>
</dbReference>
<sequence length="96" mass="11285">MQGTLGWLKVYHSFTSSFPLYVKRSRIAVELLLHMVRKSKETVEEKKKELQQERVLEKGPQENCNDFSSKYSYSNKSKFCEISETNGHQVFDKMSM</sequence>
<organism evidence="1 2">
    <name type="scientific">Coffea canephora</name>
    <name type="common">Robusta coffee</name>
    <dbReference type="NCBI Taxonomy" id="49390"/>
    <lineage>
        <taxon>Eukaryota</taxon>
        <taxon>Viridiplantae</taxon>
        <taxon>Streptophyta</taxon>
        <taxon>Embryophyta</taxon>
        <taxon>Tracheophyta</taxon>
        <taxon>Spermatophyta</taxon>
        <taxon>Magnoliopsida</taxon>
        <taxon>eudicotyledons</taxon>
        <taxon>Gunneridae</taxon>
        <taxon>Pentapetalae</taxon>
        <taxon>asterids</taxon>
        <taxon>lamiids</taxon>
        <taxon>Gentianales</taxon>
        <taxon>Rubiaceae</taxon>
        <taxon>Ixoroideae</taxon>
        <taxon>Gardenieae complex</taxon>
        <taxon>Bertiereae - Coffeeae clade</taxon>
        <taxon>Coffeeae</taxon>
        <taxon>Coffea</taxon>
    </lineage>
</organism>
<dbReference type="EMBL" id="HG739280">
    <property type="protein sequence ID" value="CDP18010.1"/>
    <property type="molecule type" value="Genomic_DNA"/>
</dbReference>
<keyword evidence="2" id="KW-1185">Reference proteome</keyword>
<dbReference type="Gramene" id="CDP18010">
    <property type="protein sequence ID" value="CDP18010"/>
    <property type="gene ID" value="GSCOC_T00001353001"/>
</dbReference>
<reference evidence="2" key="1">
    <citation type="journal article" date="2014" name="Science">
        <title>The coffee genome provides insight into the convergent evolution of caffeine biosynthesis.</title>
        <authorList>
            <person name="Denoeud F."/>
            <person name="Carretero-Paulet L."/>
            <person name="Dereeper A."/>
            <person name="Droc G."/>
            <person name="Guyot R."/>
            <person name="Pietrella M."/>
            <person name="Zheng C."/>
            <person name="Alberti A."/>
            <person name="Anthony F."/>
            <person name="Aprea G."/>
            <person name="Aury J.M."/>
            <person name="Bento P."/>
            <person name="Bernard M."/>
            <person name="Bocs S."/>
            <person name="Campa C."/>
            <person name="Cenci A."/>
            <person name="Combes M.C."/>
            <person name="Crouzillat D."/>
            <person name="Da Silva C."/>
            <person name="Daddiego L."/>
            <person name="De Bellis F."/>
            <person name="Dussert S."/>
            <person name="Garsmeur O."/>
            <person name="Gayraud T."/>
            <person name="Guignon V."/>
            <person name="Jahn K."/>
            <person name="Jamilloux V."/>
            <person name="Joet T."/>
            <person name="Labadie K."/>
            <person name="Lan T."/>
            <person name="Leclercq J."/>
            <person name="Lepelley M."/>
            <person name="Leroy T."/>
            <person name="Li L.T."/>
            <person name="Librado P."/>
            <person name="Lopez L."/>
            <person name="Munoz A."/>
            <person name="Noel B."/>
            <person name="Pallavicini A."/>
            <person name="Perrotta G."/>
            <person name="Poncet V."/>
            <person name="Pot D."/>
            <person name="Priyono X."/>
            <person name="Rigoreau M."/>
            <person name="Rouard M."/>
            <person name="Rozas J."/>
            <person name="Tranchant-Dubreuil C."/>
            <person name="VanBuren R."/>
            <person name="Zhang Q."/>
            <person name="Andrade A.C."/>
            <person name="Argout X."/>
            <person name="Bertrand B."/>
            <person name="de Kochko A."/>
            <person name="Graziosi G."/>
            <person name="Henry R.J."/>
            <person name="Jayarama X."/>
            <person name="Ming R."/>
            <person name="Nagai C."/>
            <person name="Rounsley S."/>
            <person name="Sankoff D."/>
            <person name="Giuliano G."/>
            <person name="Albert V.A."/>
            <person name="Wincker P."/>
            <person name="Lashermes P."/>
        </authorList>
    </citation>
    <scope>NUCLEOTIDE SEQUENCE [LARGE SCALE GENOMIC DNA]</scope>
    <source>
        <strain evidence="2">cv. DH200-94</strain>
    </source>
</reference>
<dbReference type="AlphaFoldDB" id="A0A068VAY9"/>
<protein>
    <submittedName>
        <fullName evidence="1">Uncharacterized protein</fullName>
    </submittedName>
</protein>
<proteinExistence type="predicted"/>
<dbReference type="InParanoid" id="A0A068VAY9"/>
<gene>
    <name evidence="1" type="ORF">GSCOC_T00001353001</name>
</gene>
<evidence type="ECO:0000313" key="1">
    <source>
        <dbReference type="EMBL" id="CDP18010.1"/>
    </source>
</evidence>
<accession>A0A068VAY9</accession>
<evidence type="ECO:0000313" key="2">
    <source>
        <dbReference type="Proteomes" id="UP000295252"/>
    </source>
</evidence>
<name>A0A068VAY9_COFCA</name>